<comment type="subcellular location">
    <subcellularLocation>
        <location evidence="1 7">Cell outer membrane</location>
        <topology evidence="1 7">Multi-pass membrane protein</topology>
    </subcellularLocation>
</comment>
<comment type="caution">
    <text evidence="10">The sequence shown here is derived from an EMBL/GenBank/DDBJ whole genome shotgun (WGS) entry which is preliminary data.</text>
</comment>
<dbReference type="Pfam" id="PF07715">
    <property type="entry name" value="Plug"/>
    <property type="match status" value="1"/>
</dbReference>
<dbReference type="GO" id="GO:0009279">
    <property type="term" value="C:cell outer membrane"/>
    <property type="evidence" value="ECO:0007669"/>
    <property type="project" value="UniProtKB-SubCell"/>
</dbReference>
<dbReference type="Pfam" id="PF13715">
    <property type="entry name" value="CarbopepD_reg_2"/>
    <property type="match status" value="1"/>
</dbReference>
<proteinExistence type="inferred from homology"/>
<comment type="similarity">
    <text evidence="7">Belongs to the TonB-dependent receptor family.</text>
</comment>
<evidence type="ECO:0000256" key="7">
    <source>
        <dbReference type="PROSITE-ProRule" id="PRU01360"/>
    </source>
</evidence>
<evidence type="ECO:0000256" key="4">
    <source>
        <dbReference type="ARBA" id="ARBA00022692"/>
    </source>
</evidence>
<evidence type="ECO:0000313" key="11">
    <source>
        <dbReference type="Proteomes" id="UP001155483"/>
    </source>
</evidence>
<protein>
    <submittedName>
        <fullName evidence="10">SusC/RagA family TonB-linked outer membrane protein</fullName>
    </submittedName>
</protein>
<dbReference type="InterPro" id="IPR012910">
    <property type="entry name" value="Plug_dom"/>
</dbReference>
<dbReference type="InterPro" id="IPR008969">
    <property type="entry name" value="CarboxyPept-like_regulatory"/>
</dbReference>
<name>A0A9X2XWP0_9BACT</name>
<evidence type="ECO:0000256" key="3">
    <source>
        <dbReference type="ARBA" id="ARBA00022452"/>
    </source>
</evidence>
<keyword evidence="8" id="KW-0732">Signal</keyword>
<evidence type="ECO:0000259" key="9">
    <source>
        <dbReference type="Pfam" id="PF07715"/>
    </source>
</evidence>
<evidence type="ECO:0000256" key="2">
    <source>
        <dbReference type="ARBA" id="ARBA00022448"/>
    </source>
</evidence>
<dbReference type="InterPro" id="IPR037066">
    <property type="entry name" value="Plug_dom_sf"/>
</dbReference>
<dbReference type="Gene3D" id="2.60.40.1120">
    <property type="entry name" value="Carboxypeptidase-like, regulatory domain"/>
    <property type="match status" value="1"/>
</dbReference>
<dbReference type="InterPro" id="IPR023997">
    <property type="entry name" value="TonB-dep_OMP_SusC/RagA_CS"/>
</dbReference>
<dbReference type="Gene3D" id="2.40.170.20">
    <property type="entry name" value="TonB-dependent receptor, beta-barrel domain"/>
    <property type="match status" value="1"/>
</dbReference>
<dbReference type="EMBL" id="JAOTIF010000012">
    <property type="protein sequence ID" value="MCU7550455.1"/>
    <property type="molecule type" value="Genomic_DNA"/>
</dbReference>
<evidence type="ECO:0000256" key="1">
    <source>
        <dbReference type="ARBA" id="ARBA00004571"/>
    </source>
</evidence>
<dbReference type="InterPro" id="IPR036942">
    <property type="entry name" value="Beta-barrel_TonB_sf"/>
</dbReference>
<dbReference type="InterPro" id="IPR023996">
    <property type="entry name" value="TonB-dep_OMP_SusC/RagA"/>
</dbReference>
<keyword evidence="6 7" id="KW-0998">Cell outer membrane</keyword>
<feature type="domain" description="TonB-dependent receptor plug" evidence="9">
    <location>
        <begin position="119"/>
        <end position="224"/>
    </location>
</feature>
<dbReference type="PROSITE" id="PS52016">
    <property type="entry name" value="TONB_DEPENDENT_REC_3"/>
    <property type="match status" value="1"/>
</dbReference>
<dbReference type="Gene3D" id="2.170.130.10">
    <property type="entry name" value="TonB-dependent receptor, plug domain"/>
    <property type="match status" value="1"/>
</dbReference>
<reference evidence="10" key="1">
    <citation type="submission" date="2022-09" db="EMBL/GenBank/DDBJ databases">
        <authorList>
            <person name="Yuan C."/>
            <person name="Ke Z."/>
        </authorList>
    </citation>
    <scope>NUCLEOTIDE SEQUENCE</scope>
    <source>
        <strain evidence="10">LB-8</strain>
    </source>
</reference>
<gene>
    <name evidence="10" type="ORF">OCK74_15140</name>
</gene>
<dbReference type="SUPFAM" id="SSF56935">
    <property type="entry name" value="Porins"/>
    <property type="match status" value="1"/>
</dbReference>
<keyword evidence="2 7" id="KW-0813">Transport</keyword>
<keyword evidence="4 7" id="KW-0812">Transmembrane</keyword>
<keyword evidence="5 7" id="KW-0472">Membrane</keyword>
<feature type="chain" id="PRO_5040857295" evidence="8">
    <location>
        <begin position="26"/>
        <end position="1106"/>
    </location>
</feature>
<organism evidence="10 11">
    <name type="scientific">Paraflavisolibacter caeni</name>
    <dbReference type="NCBI Taxonomy" id="2982496"/>
    <lineage>
        <taxon>Bacteria</taxon>
        <taxon>Pseudomonadati</taxon>
        <taxon>Bacteroidota</taxon>
        <taxon>Chitinophagia</taxon>
        <taxon>Chitinophagales</taxon>
        <taxon>Chitinophagaceae</taxon>
        <taxon>Paraflavisolibacter</taxon>
    </lineage>
</organism>
<dbReference type="Proteomes" id="UP001155483">
    <property type="component" value="Unassembled WGS sequence"/>
</dbReference>
<feature type="signal peptide" evidence="8">
    <location>
        <begin position="1"/>
        <end position="25"/>
    </location>
</feature>
<evidence type="ECO:0000256" key="6">
    <source>
        <dbReference type="ARBA" id="ARBA00023237"/>
    </source>
</evidence>
<keyword evidence="11" id="KW-1185">Reference proteome</keyword>
<evidence type="ECO:0000256" key="5">
    <source>
        <dbReference type="ARBA" id="ARBA00023136"/>
    </source>
</evidence>
<sequence>MKRAIACQRLLLLLAGFFVWITIHAQTKQVTGKVTSEDGSPLAGISITVKGKPSGTQTAADGTYSILADANDVLVFSSVGHEPAEVSIGASNIRNVSLKTSDKKMDEVVVVGYGKQSRRTLTGAVSSVDQRVLESAPRTNAATALQGTVSGLRVQQTSGAPGATPNIVFRGGTDFGGGGSPLFIVDGIIVPSLYGINAEDIESMDLLKDAASTAIYGARASNGVVLVTTRKGKKGKTQVNYNYKYAQNYVRRNPVEYLSAADYIKWNRRGLASRYEAAIASGSTADANNAKGQITGSWGWAPAAAWTAKDGKYSTQLVTDANRNLLNDPQWNLLVDPNPFNSSQVDSILFRSISQRELEDLILQESSLQEHYLNVSGANEQGNFALGLGTIKDVGMVVGSSLKRFNLNFNGGLNVGKALKLGLNVNAYNDKSVPSYLTADNSGGLTGGLIQRFGGIAPTVRLTHDSSGAILPGVDASTLGNPLYFKDKFLNNTLEQRFAGGVNLEYTILPYLKVLASGSGFIRYNNNETFNKEYQNGTGGAIINTRRASFAINRYYQYNYNAFLQFDKNYNRHNITAMAGGEYFERKNNYFRAAATGQGTDVIPYLTGATLSEGVPQSGYDLWHRMTSAIGRVNYGYGNRYLLTVNLRYDGTSKLKDNRYGFFPGISAGWNMHNEDFFNKIPGSQVISTFKPRISWGKNGNINDDILGDFATNLVYNNLGIYNGYTGYGATSLINTALVWESATSTNFGLDLGLFNNRLTIITDYFIRNVYDKLASLSIPRWTGYSGFTTNLSQLQNRGIEMDLKANILRPTTPDGLRLDLGANLFHVKNFAKTLPDNGLEKNRQGAIQIYDEKSGQLVWVGGLQEGERVGLDEIYAPMYDGIYRTQAELDKDANVYNTFLPYTNKRVRLMGDARWLDRDGNDTINSFDYVYVGRTTPTLQGGFNTFFGWKGLSLFAQMDYSLGFKIANQSWLRGMSQVQGSQNGPVDIKDTWTPENPDAKYPRYYWANYGRNFFTDAGGGTTAPANYWQKGDYLALREVTLSYDFSRAFLKKKLNNKVQSFRLYVSGSNLIYFTGYDGTLPEQGGNDVGRFPLPRRVTFGANITL</sequence>
<dbReference type="SUPFAM" id="SSF49464">
    <property type="entry name" value="Carboxypeptidase regulatory domain-like"/>
    <property type="match status" value="1"/>
</dbReference>
<dbReference type="NCBIfam" id="TIGR04056">
    <property type="entry name" value="OMP_RagA_SusC"/>
    <property type="match status" value="1"/>
</dbReference>
<dbReference type="InterPro" id="IPR039426">
    <property type="entry name" value="TonB-dep_rcpt-like"/>
</dbReference>
<dbReference type="RefSeq" id="WP_279297895.1">
    <property type="nucleotide sequence ID" value="NZ_JAOTIF010000012.1"/>
</dbReference>
<dbReference type="NCBIfam" id="TIGR04057">
    <property type="entry name" value="SusC_RagA_signa"/>
    <property type="match status" value="1"/>
</dbReference>
<evidence type="ECO:0000313" key="10">
    <source>
        <dbReference type="EMBL" id="MCU7550455.1"/>
    </source>
</evidence>
<keyword evidence="3 7" id="KW-1134">Transmembrane beta strand</keyword>
<accession>A0A9X2XWP0</accession>
<evidence type="ECO:0000256" key="8">
    <source>
        <dbReference type="SAM" id="SignalP"/>
    </source>
</evidence>
<dbReference type="AlphaFoldDB" id="A0A9X2XWP0"/>
<reference evidence="10" key="2">
    <citation type="submission" date="2023-04" db="EMBL/GenBank/DDBJ databases">
        <title>Paracnuella aquatica gen. nov., sp. nov., a member of the family Chitinophagaceae isolated from a hot spring.</title>
        <authorList>
            <person name="Wang C."/>
        </authorList>
    </citation>
    <scope>NUCLEOTIDE SEQUENCE</scope>
    <source>
        <strain evidence="10">LB-8</strain>
    </source>
</reference>